<comment type="caution">
    <text evidence="1">The sequence shown here is derived from an EMBL/GenBank/DDBJ whole genome shotgun (WGS) entry which is preliminary data.</text>
</comment>
<gene>
    <name evidence="1" type="ORF">DDR33_12675</name>
</gene>
<dbReference type="RefSeq" id="WP_109416155.1">
    <property type="nucleotide sequence ID" value="NZ_QEAS01000009.1"/>
</dbReference>
<accession>A0A2U2PGB4</accession>
<protein>
    <recommendedName>
        <fullName evidence="3">WbqC family protein</fullName>
    </recommendedName>
</protein>
<sequence length="202" mass="24293">MHKGAIFPLFYLPPIELFSRIKQGHGDILIEQFEHFPKQTYRNRALIHSPQGKLALIVPVVKGSKVHTKVKDVQISYDFDWQRLHWMSIQTSYRSSAYFEFYESDFSVFYEKRWKYLYEYNEEIFQLLTKLLKLDIQWSFTQAFEKQYDDYADYRESIHPKKVSDIPFQPYFQVFEDRNGFIPNLSIIDLLFNQGPRSASLF</sequence>
<keyword evidence="2" id="KW-1185">Reference proteome</keyword>
<evidence type="ECO:0000313" key="2">
    <source>
        <dbReference type="Proteomes" id="UP000245647"/>
    </source>
</evidence>
<name>A0A2U2PGB4_9SPHI</name>
<dbReference type="Proteomes" id="UP000245647">
    <property type="component" value="Unassembled WGS sequence"/>
</dbReference>
<organism evidence="1 2">
    <name type="scientific">Pararcticibacter amylolyticus</name>
    <dbReference type="NCBI Taxonomy" id="2173175"/>
    <lineage>
        <taxon>Bacteria</taxon>
        <taxon>Pseudomonadati</taxon>
        <taxon>Bacteroidota</taxon>
        <taxon>Sphingobacteriia</taxon>
        <taxon>Sphingobacteriales</taxon>
        <taxon>Sphingobacteriaceae</taxon>
        <taxon>Pararcticibacter</taxon>
    </lineage>
</organism>
<proteinExistence type="predicted"/>
<evidence type="ECO:0000313" key="1">
    <source>
        <dbReference type="EMBL" id="PWG80448.1"/>
    </source>
</evidence>
<dbReference type="InterPro" id="IPR014985">
    <property type="entry name" value="WbqC"/>
</dbReference>
<dbReference type="OrthoDB" id="1523452at2"/>
<reference evidence="1 2" key="1">
    <citation type="submission" date="2018-04" db="EMBL/GenBank/DDBJ databases">
        <title>Pedobacter chongqingensis sp. nov., isolated from a rottenly hemp rope.</title>
        <authorList>
            <person name="Cai Y."/>
        </authorList>
    </citation>
    <scope>NUCLEOTIDE SEQUENCE [LARGE SCALE GENOMIC DNA]</scope>
    <source>
        <strain evidence="1 2">FJ4-8</strain>
    </source>
</reference>
<dbReference type="Pfam" id="PF08889">
    <property type="entry name" value="WbqC"/>
    <property type="match status" value="1"/>
</dbReference>
<evidence type="ECO:0008006" key="3">
    <source>
        <dbReference type="Google" id="ProtNLM"/>
    </source>
</evidence>
<dbReference type="EMBL" id="QEAS01000009">
    <property type="protein sequence ID" value="PWG80448.1"/>
    <property type="molecule type" value="Genomic_DNA"/>
</dbReference>
<dbReference type="AlphaFoldDB" id="A0A2U2PGB4"/>